<keyword evidence="8" id="KW-0472">Membrane</keyword>
<dbReference type="InterPro" id="IPR041701">
    <property type="entry name" value="MetN_ABC"/>
</dbReference>
<dbReference type="InterPro" id="IPR027417">
    <property type="entry name" value="P-loop_NTPase"/>
</dbReference>
<dbReference type="Pfam" id="PF09383">
    <property type="entry name" value="NIL"/>
    <property type="match status" value="1"/>
</dbReference>
<evidence type="ECO:0000256" key="8">
    <source>
        <dbReference type="ARBA" id="ARBA00023136"/>
    </source>
</evidence>
<sequence>MADEPIITFDHVVKEFQRRGSKTPFRALDDISLSIAPGEIFGVIGYSGAGKSTLVRMINALEKPTSGSVVVMGTDMTRLKERQLRETRRSIGMVFQQFNLFSTRTAAQNIAYPLELDRWRQDYLERRVAKLLEFVGLTEQADKYPAQLSGGQKQRVGIARALATNPRILLADEATSALDPETTGEVLQLLKRANEQLGVTIVLITHQMDVVRQIADRVAVVSDGRIVETGPVYDVFAAPHDPVTRRFIATSVSGLPDEACIERLRGDWPGRIISVLVRQKDVPARDGHGAVPASGQDVSALIARHGVHSSLIYGGMDTVQGSAIGALTYGFDETEAALGPFLEDLRRTNDIIDFGTAAAPRRESHAQAGESGERKETK</sequence>
<keyword evidence="5" id="KW-0067">ATP-binding</keyword>
<keyword evidence="7" id="KW-0029">Amino-acid transport</keyword>
<feature type="domain" description="ABC transporter" evidence="12">
    <location>
        <begin position="7"/>
        <end position="248"/>
    </location>
</feature>
<evidence type="ECO:0000313" key="13">
    <source>
        <dbReference type="EMBL" id="OZG53276.1"/>
    </source>
</evidence>
<dbReference type="AlphaFoldDB" id="A0A261F2Y1"/>
<dbReference type="GO" id="GO:0016887">
    <property type="term" value="F:ATP hydrolysis activity"/>
    <property type="evidence" value="ECO:0007669"/>
    <property type="project" value="InterPro"/>
</dbReference>
<dbReference type="InterPro" id="IPR017871">
    <property type="entry name" value="ABC_transporter-like_CS"/>
</dbReference>
<keyword evidence="14" id="KW-1185">Reference proteome</keyword>
<evidence type="ECO:0000313" key="14">
    <source>
        <dbReference type="Proteomes" id="UP000216725"/>
    </source>
</evidence>
<dbReference type="InterPro" id="IPR018449">
    <property type="entry name" value="NIL_domain"/>
</dbReference>
<dbReference type="SUPFAM" id="SSF52540">
    <property type="entry name" value="P-loop containing nucleoside triphosphate hydrolases"/>
    <property type="match status" value="1"/>
</dbReference>
<feature type="region of interest" description="Disordered" evidence="11">
    <location>
        <begin position="356"/>
        <end position="378"/>
    </location>
</feature>
<dbReference type="PROSITE" id="PS50893">
    <property type="entry name" value="ABC_TRANSPORTER_2"/>
    <property type="match status" value="1"/>
</dbReference>
<evidence type="ECO:0000256" key="5">
    <source>
        <dbReference type="ARBA" id="ARBA00022840"/>
    </source>
</evidence>
<evidence type="ECO:0000256" key="4">
    <source>
        <dbReference type="ARBA" id="ARBA00022741"/>
    </source>
</evidence>
<evidence type="ECO:0000256" key="6">
    <source>
        <dbReference type="ARBA" id="ARBA00022967"/>
    </source>
</evidence>
<comment type="function">
    <text evidence="9">Part of the ABC transporter FtsEX involved in cellular division. Has ATPase activity.</text>
</comment>
<keyword evidence="4" id="KW-0547">Nucleotide-binding</keyword>
<comment type="similarity">
    <text evidence="1">Belongs to the ABC transporter superfamily.</text>
</comment>
<dbReference type="PROSITE" id="PS00211">
    <property type="entry name" value="ABC_TRANSPORTER_1"/>
    <property type="match status" value="1"/>
</dbReference>
<evidence type="ECO:0000256" key="1">
    <source>
        <dbReference type="ARBA" id="ARBA00005417"/>
    </source>
</evidence>
<comment type="subunit">
    <text evidence="10">Homodimer. Forms a membrane-associated complex with FtsX.</text>
</comment>
<evidence type="ECO:0000256" key="10">
    <source>
        <dbReference type="ARBA" id="ARBA00063837"/>
    </source>
</evidence>
<dbReference type="InterPro" id="IPR003439">
    <property type="entry name" value="ABC_transporter-like_ATP-bd"/>
</dbReference>
<keyword evidence="2" id="KW-0813">Transport</keyword>
<gene>
    <name evidence="13" type="ORF">PSRA_0083</name>
</gene>
<evidence type="ECO:0000256" key="7">
    <source>
        <dbReference type="ARBA" id="ARBA00022970"/>
    </source>
</evidence>
<dbReference type="SMART" id="SM00382">
    <property type="entry name" value="AAA"/>
    <property type="match status" value="1"/>
</dbReference>
<reference evidence="13 14" key="1">
    <citation type="journal article" date="2017" name="BMC Genomics">
        <title>Comparative genomic and phylogenomic analyses of the Bifidobacteriaceae family.</title>
        <authorList>
            <person name="Lugli G.A."/>
            <person name="Milani C."/>
            <person name="Turroni F."/>
            <person name="Duranti S."/>
            <person name="Mancabelli L."/>
            <person name="Mangifesta M."/>
            <person name="Ferrario C."/>
            <person name="Modesto M."/>
            <person name="Mattarelli P."/>
            <person name="Jiri K."/>
            <person name="van Sinderen D."/>
            <person name="Ventura M."/>
        </authorList>
    </citation>
    <scope>NUCLEOTIDE SEQUENCE [LARGE SCALE GENOMIC DNA]</scope>
    <source>
        <strain evidence="13 14">DSM 24742</strain>
    </source>
</reference>
<dbReference type="PANTHER" id="PTHR43166:SF30">
    <property type="entry name" value="METHIONINE IMPORT ATP-BINDING PROTEIN METN"/>
    <property type="match status" value="1"/>
</dbReference>
<accession>A0A261F2Y1</accession>
<evidence type="ECO:0000256" key="9">
    <source>
        <dbReference type="ARBA" id="ARBA00054718"/>
    </source>
</evidence>
<dbReference type="Gene3D" id="3.40.50.300">
    <property type="entry name" value="P-loop containing nucleotide triphosphate hydrolases"/>
    <property type="match status" value="1"/>
</dbReference>
<dbReference type="Proteomes" id="UP000216725">
    <property type="component" value="Unassembled WGS sequence"/>
</dbReference>
<keyword evidence="3" id="KW-1003">Cell membrane</keyword>
<organism evidence="13 14">
    <name type="scientific">Pseudoscardovia radai</name>
    <dbReference type="NCBI Taxonomy" id="987066"/>
    <lineage>
        <taxon>Bacteria</taxon>
        <taxon>Bacillati</taxon>
        <taxon>Actinomycetota</taxon>
        <taxon>Actinomycetes</taxon>
        <taxon>Bifidobacteriales</taxon>
        <taxon>Bifidobacteriaceae</taxon>
        <taxon>Pseudoscardovia</taxon>
    </lineage>
</organism>
<evidence type="ECO:0000256" key="11">
    <source>
        <dbReference type="SAM" id="MobiDB-lite"/>
    </source>
</evidence>
<dbReference type="GO" id="GO:0006865">
    <property type="term" value="P:amino acid transport"/>
    <property type="evidence" value="ECO:0007669"/>
    <property type="project" value="UniProtKB-KW"/>
</dbReference>
<dbReference type="InterPro" id="IPR003593">
    <property type="entry name" value="AAA+_ATPase"/>
</dbReference>
<protein>
    <submittedName>
        <fullName evidence="13">ABC transporter</fullName>
    </submittedName>
</protein>
<evidence type="ECO:0000259" key="12">
    <source>
        <dbReference type="PROSITE" id="PS50893"/>
    </source>
</evidence>
<dbReference type="OrthoDB" id="4283894at2"/>
<dbReference type="GO" id="GO:0005524">
    <property type="term" value="F:ATP binding"/>
    <property type="evidence" value="ECO:0007669"/>
    <property type="project" value="UniProtKB-KW"/>
</dbReference>
<dbReference type="RefSeq" id="WP_094659896.1">
    <property type="nucleotide sequence ID" value="NZ_MWWR01000002.1"/>
</dbReference>
<dbReference type="EMBL" id="MWWR01000002">
    <property type="protein sequence ID" value="OZG53276.1"/>
    <property type="molecule type" value="Genomic_DNA"/>
</dbReference>
<name>A0A261F2Y1_9BIFI</name>
<dbReference type="Pfam" id="PF00005">
    <property type="entry name" value="ABC_tran"/>
    <property type="match status" value="1"/>
</dbReference>
<proteinExistence type="inferred from homology"/>
<comment type="caution">
    <text evidence="13">The sequence shown here is derived from an EMBL/GenBank/DDBJ whole genome shotgun (WGS) entry which is preliminary data.</text>
</comment>
<dbReference type="InterPro" id="IPR050086">
    <property type="entry name" value="MetN_ABC_transporter-like"/>
</dbReference>
<feature type="compositionally biased region" description="Basic and acidic residues" evidence="11">
    <location>
        <begin position="360"/>
        <end position="378"/>
    </location>
</feature>
<evidence type="ECO:0000256" key="3">
    <source>
        <dbReference type="ARBA" id="ARBA00022475"/>
    </source>
</evidence>
<evidence type="ECO:0000256" key="2">
    <source>
        <dbReference type="ARBA" id="ARBA00022448"/>
    </source>
</evidence>
<dbReference type="FunFam" id="3.40.50.300:FF:000056">
    <property type="entry name" value="Cell division ATP-binding protein FtsE"/>
    <property type="match status" value="1"/>
</dbReference>
<keyword evidence="6" id="KW-1278">Translocase</keyword>
<dbReference type="PANTHER" id="PTHR43166">
    <property type="entry name" value="AMINO ACID IMPORT ATP-BINDING PROTEIN"/>
    <property type="match status" value="1"/>
</dbReference>
<dbReference type="CDD" id="cd03258">
    <property type="entry name" value="ABC_MetN_methionine_transporter"/>
    <property type="match status" value="1"/>
</dbReference>
<dbReference type="GO" id="GO:0005886">
    <property type="term" value="C:plasma membrane"/>
    <property type="evidence" value="ECO:0007669"/>
    <property type="project" value="UniProtKB-ARBA"/>
</dbReference>